<reference evidence="2" key="1">
    <citation type="journal article" date="2023" name="Plant J.">
        <title>The genome of the king protea, Protea cynaroides.</title>
        <authorList>
            <person name="Chang J."/>
            <person name="Duong T.A."/>
            <person name="Schoeman C."/>
            <person name="Ma X."/>
            <person name="Roodt D."/>
            <person name="Barker N."/>
            <person name="Li Z."/>
            <person name="Van de Peer Y."/>
            <person name="Mizrachi E."/>
        </authorList>
    </citation>
    <scope>NUCLEOTIDE SEQUENCE</scope>
    <source>
        <tissue evidence="2">Young leaves</tissue>
    </source>
</reference>
<comment type="caution">
    <text evidence="2">The sequence shown here is derived from an EMBL/GenBank/DDBJ whole genome shotgun (WGS) entry which is preliminary data.</text>
</comment>
<evidence type="ECO:0000313" key="3">
    <source>
        <dbReference type="Proteomes" id="UP001141806"/>
    </source>
</evidence>
<sequence length="102" mass="11358">MSISATAALIVQVMWVRPVGLWIELNVDGVPRGNQAGQVPRWCFQKLSWDSRSSFQFKSINLTNLRVNGLGPPITREETHAKVRGVPIQPLHTQIPGDLCVQ</sequence>
<protein>
    <submittedName>
        <fullName evidence="2">Uncharacterized protein</fullName>
    </submittedName>
</protein>
<keyword evidence="3" id="KW-1185">Reference proteome</keyword>
<dbReference type="Proteomes" id="UP001141806">
    <property type="component" value="Unassembled WGS sequence"/>
</dbReference>
<dbReference type="AlphaFoldDB" id="A0A9Q0KHH8"/>
<feature type="signal peptide" evidence="1">
    <location>
        <begin position="1"/>
        <end position="21"/>
    </location>
</feature>
<keyword evidence="1" id="KW-0732">Signal</keyword>
<name>A0A9Q0KHH8_9MAGN</name>
<accession>A0A9Q0KHH8</accession>
<organism evidence="2 3">
    <name type="scientific">Protea cynaroides</name>
    <dbReference type="NCBI Taxonomy" id="273540"/>
    <lineage>
        <taxon>Eukaryota</taxon>
        <taxon>Viridiplantae</taxon>
        <taxon>Streptophyta</taxon>
        <taxon>Embryophyta</taxon>
        <taxon>Tracheophyta</taxon>
        <taxon>Spermatophyta</taxon>
        <taxon>Magnoliopsida</taxon>
        <taxon>Proteales</taxon>
        <taxon>Proteaceae</taxon>
        <taxon>Protea</taxon>
    </lineage>
</organism>
<feature type="chain" id="PRO_5040159838" evidence="1">
    <location>
        <begin position="22"/>
        <end position="102"/>
    </location>
</feature>
<gene>
    <name evidence="2" type="ORF">NE237_003842</name>
</gene>
<evidence type="ECO:0000256" key="1">
    <source>
        <dbReference type="SAM" id="SignalP"/>
    </source>
</evidence>
<dbReference type="EMBL" id="JAMYWD010000005">
    <property type="protein sequence ID" value="KAJ4970743.1"/>
    <property type="molecule type" value="Genomic_DNA"/>
</dbReference>
<evidence type="ECO:0000313" key="2">
    <source>
        <dbReference type="EMBL" id="KAJ4970743.1"/>
    </source>
</evidence>
<proteinExistence type="predicted"/>